<dbReference type="AlphaFoldDB" id="A0A8K0ADJ1"/>
<name>A0A8K0ADJ1_BRALA</name>
<evidence type="ECO:0000313" key="3">
    <source>
        <dbReference type="Proteomes" id="UP000838412"/>
    </source>
</evidence>
<keyword evidence="3" id="KW-1185">Reference proteome</keyword>
<evidence type="ECO:0000256" key="1">
    <source>
        <dbReference type="SAM" id="MobiDB-lite"/>
    </source>
</evidence>
<dbReference type="Proteomes" id="UP000838412">
    <property type="component" value="Chromosome 8"/>
</dbReference>
<evidence type="ECO:0000313" key="2">
    <source>
        <dbReference type="EMBL" id="CAH1272450.1"/>
    </source>
</evidence>
<accession>A0A8K0ADJ1</accession>
<dbReference type="OrthoDB" id="10598978at2759"/>
<dbReference type="EMBL" id="OV696693">
    <property type="protein sequence ID" value="CAH1272450.1"/>
    <property type="molecule type" value="Genomic_DNA"/>
</dbReference>
<protein>
    <submittedName>
        <fullName evidence="2">Hypp4854 protein</fullName>
    </submittedName>
</protein>
<reference evidence="2" key="1">
    <citation type="submission" date="2022-01" db="EMBL/GenBank/DDBJ databases">
        <authorList>
            <person name="Braso-Vives M."/>
        </authorList>
    </citation>
    <scope>NUCLEOTIDE SEQUENCE</scope>
</reference>
<proteinExistence type="predicted"/>
<organism evidence="2 3">
    <name type="scientific">Branchiostoma lanceolatum</name>
    <name type="common">Common lancelet</name>
    <name type="synonym">Amphioxus lanceolatum</name>
    <dbReference type="NCBI Taxonomy" id="7740"/>
    <lineage>
        <taxon>Eukaryota</taxon>
        <taxon>Metazoa</taxon>
        <taxon>Chordata</taxon>
        <taxon>Cephalochordata</taxon>
        <taxon>Leptocardii</taxon>
        <taxon>Amphioxiformes</taxon>
        <taxon>Branchiostomatidae</taxon>
        <taxon>Branchiostoma</taxon>
    </lineage>
</organism>
<feature type="compositionally biased region" description="Polar residues" evidence="1">
    <location>
        <begin position="44"/>
        <end position="63"/>
    </location>
</feature>
<feature type="region of interest" description="Disordered" evidence="1">
    <location>
        <begin position="25"/>
        <end position="69"/>
    </location>
</feature>
<sequence>MRMATFSRSSLRPIGAEAGFAYRRAEEEEKTPTAPNLTCELSAPTKTGPSTVGDNAELSQNEESPWWKS</sequence>
<gene>
    <name evidence="2" type="primary">Hypp4854</name>
    <name evidence="2" type="ORF">BLAG_LOCUS24090</name>
</gene>